<evidence type="ECO:0000256" key="6">
    <source>
        <dbReference type="ARBA" id="ARBA00022840"/>
    </source>
</evidence>
<keyword evidence="5" id="KW-0418">Kinase</keyword>
<dbReference type="PANTHER" id="PTHR32309">
    <property type="entry name" value="TYROSINE-PROTEIN KINASE"/>
    <property type="match status" value="1"/>
</dbReference>
<comment type="catalytic activity">
    <reaction evidence="8">
        <text>L-tyrosyl-[protein] + ATP = O-phospho-L-tyrosyl-[protein] + ADP + H(+)</text>
        <dbReference type="Rhea" id="RHEA:10596"/>
        <dbReference type="Rhea" id="RHEA-COMP:10136"/>
        <dbReference type="Rhea" id="RHEA-COMP:20101"/>
        <dbReference type="ChEBI" id="CHEBI:15378"/>
        <dbReference type="ChEBI" id="CHEBI:30616"/>
        <dbReference type="ChEBI" id="CHEBI:46858"/>
        <dbReference type="ChEBI" id="CHEBI:61978"/>
        <dbReference type="ChEBI" id="CHEBI:456216"/>
        <dbReference type="EC" id="2.7.10.2"/>
    </reaction>
</comment>
<evidence type="ECO:0000313" key="12">
    <source>
        <dbReference type="EMBL" id="OUS39391.1"/>
    </source>
</evidence>
<dbReference type="GO" id="GO:0005886">
    <property type="term" value="C:plasma membrane"/>
    <property type="evidence" value="ECO:0007669"/>
    <property type="project" value="TreeGrafter"/>
</dbReference>
<dbReference type="Gene3D" id="3.40.50.300">
    <property type="entry name" value="P-loop containing nucleotide triphosphate hydrolases"/>
    <property type="match status" value="1"/>
</dbReference>
<gene>
    <name evidence="12" type="ORF">A9R00_09630</name>
</gene>
<feature type="non-terminal residue" evidence="12">
    <location>
        <position position="1"/>
    </location>
</feature>
<evidence type="ECO:0000256" key="8">
    <source>
        <dbReference type="ARBA" id="ARBA00051245"/>
    </source>
</evidence>
<comment type="caution">
    <text evidence="12">The sequence shown here is derived from an EMBL/GenBank/DDBJ whole genome shotgun (WGS) entry which is preliminary data.</text>
</comment>
<dbReference type="InterPro" id="IPR027417">
    <property type="entry name" value="P-loop_NTPase"/>
</dbReference>
<proteinExistence type="inferred from homology"/>
<evidence type="ECO:0000313" key="13">
    <source>
        <dbReference type="Proteomes" id="UP000227088"/>
    </source>
</evidence>
<feature type="domain" description="AAA" evidence="10">
    <location>
        <begin position="447"/>
        <end position="566"/>
    </location>
</feature>
<dbReference type="Proteomes" id="UP000227088">
    <property type="component" value="Unassembled WGS sequence"/>
</dbReference>
<evidence type="ECO:0000256" key="7">
    <source>
        <dbReference type="ARBA" id="ARBA00023137"/>
    </source>
</evidence>
<sequence>DMARRVVESLNLIENPEFNPFHPANKKSFSLRAMILGEGEPPTEKQIMAKTIESFWAAISINPVRKTQLVKISVSSRDVEFAPVAANAIAVAYIESQLDARIGMTQQAANWLRERLGGLKQKLIKSEIALQQFRESKGLLDIEGVDTLVSNELQQITQRLVEVRSERINAETNFFQLKKLKNTSYDSLSSLPIILKNPFVARIKELESTTELKVSELSKRYGPKHPRMIAAQSDLDAVRETLLTQMKRIAEGIENEYSAAKSKEQSLLQALTKSKEDMLLINQTEFQLADYVRAVEVNRTLYETFFQRINETAETGTLQAANARVVDEAVISARPIKPKKKLIVALALVVSLMFGIALAFLLDALDSTIKTADDVDHKLGVPLLGVLPLLGTENIKSPTKEQAPVYSFVHGNSEGFKESVRTLRTSLTLAGLENPVQVLLFTSTVPGEGKTTTSVNLASAYGQMDKVLLIDADMRRPTVAKQLQIPPGSPGLSNALAYPESLDDSIYSMEELNIDVMPAGAIPPNPLELLSSKNFKEMLETLKGRYQKIIIDSAPMQAVSDALYLSTLTDGLVYVIKADATADKQVKTGLTRLEDSNARILG</sequence>
<dbReference type="AlphaFoldDB" id="A0A1Y5HPZ9"/>
<keyword evidence="4" id="KW-0547">Nucleotide-binding</keyword>
<feature type="transmembrane region" description="Helical" evidence="9">
    <location>
        <begin position="342"/>
        <end position="362"/>
    </location>
</feature>
<evidence type="ECO:0000259" key="10">
    <source>
        <dbReference type="Pfam" id="PF13614"/>
    </source>
</evidence>
<keyword evidence="3" id="KW-0808">Transferase</keyword>
<feature type="non-terminal residue" evidence="12">
    <location>
        <position position="602"/>
    </location>
</feature>
<evidence type="ECO:0000256" key="3">
    <source>
        <dbReference type="ARBA" id="ARBA00022679"/>
    </source>
</evidence>
<accession>A0A1Y5HPZ9</accession>
<comment type="similarity">
    <text evidence="1">Belongs to the CpsD/CapB family.</text>
</comment>
<evidence type="ECO:0000256" key="2">
    <source>
        <dbReference type="ARBA" id="ARBA00011903"/>
    </source>
</evidence>
<dbReference type="Pfam" id="PF13614">
    <property type="entry name" value="AAA_31"/>
    <property type="match status" value="1"/>
</dbReference>
<evidence type="ECO:0000256" key="1">
    <source>
        <dbReference type="ARBA" id="ARBA00007316"/>
    </source>
</evidence>
<evidence type="ECO:0000256" key="4">
    <source>
        <dbReference type="ARBA" id="ARBA00022741"/>
    </source>
</evidence>
<keyword evidence="7" id="KW-0829">Tyrosine-protein kinase</keyword>
<organism evidence="12 13">
    <name type="scientific">Oleispira antarctica</name>
    <dbReference type="NCBI Taxonomy" id="188908"/>
    <lineage>
        <taxon>Bacteria</taxon>
        <taxon>Pseudomonadati</taxon>
        <taxon>Pseudomonadota</taxon>
        <taxon>Gammaproteobacteria</taxon>
        <taxon>Oceanospirillales</taxon>
        <taxon>Oceanospirillaceae</taxon>
        <taxon>Oleispira</taxon>
    </lineage>
</organism>
<dbReference type="InterPro" id="IPR005702">
    <property type="entry name" value="Wzc-like_C"/>
</dbReference>
<dbReference type="InterPro" id="IPR050445">
    <property type="entry name" value="Bact_polysacc_biosynth/exp"/>
</dbReference>
<dbReference type="NCBIfam" id="TIGR01007">
    <property type="entry name" value="eps_fam"/>
    <property type="match status" value="1"/>
</dbReference>
<dbReference type="PANTHER" id="PTHR32309:SF13">
    <property type="entry name" value="FERRIC ENTEROBACTIN TRANSPORT PROTEIN FEPE"/>
    <property type="match status" value="1"/>
</dbReference>
<name>A0A1Y5HPZ9_OLEAN</name>
<dbReference type="InterPro" id="IPR032807">
    <property type="entry name" value="GNVR"/>
</dbReference>
<dbReference type="EMBL" id="MABE01000562">
    <property type="protein sequence ID" value="OUS39391.1"/>
    <property type="molecule type" value="Genomic_DNA"/>
</dbReference>
<keyword evidence="9" id="KW-1133">Transmembrane helix</keyword>
<protein>
    <recommendedName>
        <fullName evidence="2">non-specific protein-tyrosine kinase</fullName>
        <ecNumber evidence="2">2.7.10.2</ecNumber>
    </recommendedName>
</protein>
<keyword evidence="9" id="KW-0472">Membrane</keyword>
<keyword evidence="9" id="KW-0812">Transmembrane</keyword>
<dbReference type="CDD" id="cd05387">
    <property type="entry name" value="BY-kinase"/>
    <property type="match status" value="1"/>
</dbReference>
<dbReference type="GO" id="GO:0005524">
    <property type="term" value="F:ATP binding"/>
    <property type="evidence" value="ECO:0007669"/>
    <property type="project" value="UniProtKB-KW"/>
</dbReference>
<feature type="domain" description="Tyrosine-protein kinase G-rich" evidence="11">
    <location>
        <begin position="293"/>
        <end position="361"/>
    </location>
</feature>
<dbReference type="Pfam" id="PF13807">
    <property type="entry name" value="GNVR"/>
    <property type="match status" value="1"/>
</dbReference>
<reference evidence="13" key="1">
    <citation type="journal article" date="2017" name="Proc. Natl. Acad. Sci. U.S.A.">
        <title>Simulation of Deepwater Horizon oil plume reveals substrate specialization within a complex community of hydrocarbon degraders.</title>
        <authorList>
            <person name="Hu P."/>
            <person name="Dubinsky E.A."/>
            <person name="Probst A.J."/>
            <person name="Wang J."/>
            <person name="Sieber C.M.K."/>
            <person name="Tom L.M."/>
            <person name="Gardinali P."/>
            <person name="Banfield J.F."/>
            <person name="Atlas R.M."/>
            <person name="Andersen G.L."/>
        </authorList>
    </citation>
    <scope>NUCLEOTIDE SEQUENCE [LARGE SCALE GENOMIC DNA]</scope>
</reference>
<dbReference type="SUPFAM" id="SSF52540">
    <property type="entry name" value="P-loop containing nucleoside triphosphate hydrolases"/>
    <property type="match status" value="1"/>
</dbReference>
<dbReference type="GO" id="GO:0004715">
    <property type="term" value="F:non-membrane spanning protein tyrosine kinase activity"/>
    <property type="evidence" value="ECO:0007669"/>
    <property type="project" value="UniProtKB-EC"/>
</dbReference>
<dbReference type="InterPro" id="IPR025669">
    <property type="entry name" value="AAA_dom"/>
</dbReference>
<evidence type="ECO:0000256" key="5">
    <source>
        <dbReference type="ARBA" id="ARBA00022777"/>
    </source>
</evidence>
<keyword evidence="6" id="KW-0067">ATP-binding</keyword>
<evidence type="ECO:0000259" key="11">
    <source>
        <dbReference type="Pfam" id="PF13807"/>
    </source>
</evidence>
<evidence type="ECO:0000256" key="9">
    <source>
        <dbReference type="SAM" id="Phobius"/>
    </source>
</evidence>
<dbReference type="EC" id="2.7.10.2" evidence="2"/>